<dbReference type="SUPFAM" id="SSF49785">
    <property type="entry name" value="Galactose-binding domain-like"/>
    <property type="match status" value="1"/>
</dbReference>
<dbReference type="OrthoDB" id="5674083at2"/>
<feature type="signal peptide" evidence="1">
    <location>
        <begin position="1"/>
        <end position="19"/>
    </location>
</feature>
<evidence type="ECO:0000259" key="2">
    <source>
        <dbReference type="Pfam" id="PF24135"/>
    </source>
</evidence>
<dbReference type="AlphaFoldDB" id="A6DJJ3"/>
<protein>
    <recommendedName>
        <fullName evidence="2">DUF7402 domain-containing protein</fullName>
    </recommendedName>
</protein>
<dbReference type="EMBL" id="ABCK01000006">
    <property type="protein sequence ID" value="EDM28067.1"/>
    <property type="molecule type" value="Genomic_DNA"/>
</dbReference>
<keyword evidence="1" id="KW-0732">Signal</keyword>
<dbReference type="STRING" id="313628.LNTAR_11961"/>
<dbReference type="Pfam" id="PF24135">
    <property type="entry name" value="DUF7402"/>
    <property type="match status" value="1"/>
</dbReference>
<evidence type="ECO:0000313" key="3">
    <source>
        <dbReference type="EMBL" id="EDM28067.1"/>
    </source>
</evidence>
<reference evidence="3 4" key="1">
    <citation type="journal article" date="2010" name="J. Bacteriol.">
        <title>Genome sequence of Lentisphaera araneosa HTCC2155T, the type species of the order Lentisphaerales in the phylum Lentisphaerae.</title>
        <authorList>
            <person name="Thrash J.C."/>
            <person name="Cho J.C."/>
            <person name="Vergin K.L."/>
            <person name="Morris R.M."/>
            <person name="Giovannoni S.J."/>
        </authorList>
    </citation>
    <scope>NUCLEOTIDE SEQUENCE [LARGE SCALE GENOMIC DNA]</scope>
    <source>
        <strain evidence="3 4">HTCC2155</strain>
    </source>
</reference>
<dbReference type="RefSeq" id="WP_007278063.1">
    <property type="nucleotide sequence ID" value="NZ_ABCK01000006.1"/>
</dbReference>
<dbReference type="InterPro" id="IPR008979">
    <property type="entry name" value="Galactose-bd-like_sf"/>
</dbReference>
<evidence type="ECO:0000256" key="1">
    <source>
        <dbReference type="SAM" id="SignalP"/>
    </source>
</evidence>
<keyword evidence="4" id="KW-1185">Reference proteome</keyword>
<gene>
    <name evidence="3" type="ORF">LNTAR_11961</name>
</gene>
<sequence>MKKFILISIGLLSLVNIYASDSTYRNVALNPKAGDGSYPQATTNSQYNDTTFAANNAINGQTSNIGYGKTMPSWGPHKRNDLWFKIDFGKEVEIDKAIIWVRAKFKPFAKIDHDSYFKSGVMEFSDGSKHSFTLDRTADAQELKFPKQKTKWVKFTKLVPNKNLWCGFTEVQIWGE</sequence>
<dbReference type="Proteomes" id="UP000004947">
    <property type="component" value="Unassembled WGS sequence"/>
</dbReference>
<feature type="chain" id="PRO_5002694438" description="DUF7402 domain-containing protein" evidence="1">
    <location>
        <begin position="20"/>
        <end position="176"/>
    </location>
</feature>
<evidence type="ECO:0000313" key="4">
    <source>
        <dbReference type="Proteomes" id="UP000004947"/>
    </source>
</evidence>
<dbReference type="Gene3D" id="2.60.120.260">
    <property type="entry name" value="Galactose-binding domain-like"/>
    <property type="match status" value="1"/>
</dbReference>
<organism evidence="3 4">
    <name type="scientific">Lentisphaera araneosa HTCC2155</name>
    <dbReference type="NCBI Taxonomy" id="313628"/>
    <lineage>
        <taxon>Bacteria</taxon>
        <taxon>Pseudomonadati</taxon>
        <taxon>Lentisphaerota</taxon>
        <taxon>Lentisphaeria</taxon>
        <taxon>Lentisphaerales</taxon>
        <taxon>Lentisphaeraceae</taxon>
        <taxon>Lentisphaera</taxon>
    </lineage>
</organism>
<accession>A6DJJ3</accession>
<dbReference type="eggNOG" id="ENOG502ZAKM">
    <property type="taxonomic scope" value="Bacteria"/>
</dbReference>
<comment type="caution">
    <text evidence="3">The sequence shown here is derived from an EMBL/GenBank/DDBJ whole genome shotgun (WGS) entry which is preliminary data.</text>
</comment>
<name>A6DJJ3_9BACT</name>
<dbReference type="InterPro" id="IPR055826">
    <property type="entry name" value="DUF7402"/>
</dbReference>
<feature type="domain" description="DUF7402" evidence="2">
    <location>
        <begin position="41"/>
        <end position="174"/>
    </location>
</feature>
<proteinExistence type="predicted"/>